<proteinExistence type="predicted"/>
<dbReference type="Proteomes" id="UP000231279">
    <property type="component" value="Unassembled WGS sequence"/>
</dbReference>
<organism evidence="4 5">
    <name type="scientific">Handroanthus impetiginosus</name>
    <dbReference type="NCBI Taxonomy" id="429701"/>
    <lineage>
        <taxon>Eukaryota</taxon>
        <taxon>Viridiplantae</taxon>
        <taxon>Streptophyta</taxon>
        <taxon>Embryophyta</taxon>
        <taxon>Tracheophyta</taxon>
        <taxon>Spermatophyta</taxon>
        <taxon>Magnoliopsida</taxon>
        <taxon>eudicotyledons</taxon>
        <taxon>Gunneridae</taxon>
        <taxon>Pentapetalae</taxon>
        <taxon>asterids</taxon>
        <taxon>lamiids</taxon>
        <taxon>Lamiales</taxon>
        <taxon>Bignoniaceae</taxon>
        <taxon>Crescentiina</taxon>
        <taxon>Tabebuia alliance</taxon>
        <taxon>Handroanthus</taxon>
    </lineage>
</organism>
<evidence type="ECO:0000313" key="5">
    <source>
        <dbReference type="Proteomes" id="UP000231279"/>
    </source>
</evidence>
<sequence length="405" mass="46192">MAEIEQFLLGQFEDAIKTLESSTSDLLKVFTLPKRCKELKDLLVKKAPETRASLDWVRREKLYCINTVMGELQMLLTEPHHSTTEILRSARNLCQRLNQISKELQADKKAELQGEEKAASVEDGKDLPLKKDLETYRWSSPSVDPTKIHGIEDKVLMMERLLVRKETKNGFRAIGIVGVAGVGKTALCKMAFNNQEVKNNFLPRIWVCLSKQPKEDTDYQKEVVKRILMCLGLEDEIIDELKQGGLRKLPFALRQRLKGKRYLIVLDDVWNLDEEVQKFCALSTQDDKIGPEQLAYGLPKGHGGTVIVTSRSRKIAEDMVGKKNLRELLPLANKESCWEIFCDAVKKDEIEPPEELGMIKDDILKNCAGLPLVARMMGQIVHEKLLEEREKNANQTQQETHKREG</sequence>
<dbReference type="GO" id="GO:0006952">
    <property type="term" value="P:defense response"/>
    <property type="evidence" value="ECO:0007669"/>
    <property type="project" value="UniProtKB-KW"/>
</dbReference>
<evidence type="ECO:0000256" key="1">
    <source>
        <dbReference type="ARBA" id="ARBA00022614"/>
    </source>
</evidence>
<dbReference type="Pfam" id="PF00931">
    <property type="entry name" value="NB-ARC"/>
    <property type="match status" value="1"/>
</dbReference>
<accession>A0A2G9HMN9</accession>
<dbReference type="STRING" id="429701.A0A2G9HMN9"/>
<keyword evidence="5" id="KW-1185">Reference proteome</keyword>
<dbReference type="PRINTS" id="PR00364">
    <property type="entry name" value="DISEASERSIST"/>
</dbReference>
<gene>
    <name evidence="4" type="ORF">CDL12_08749</name>
</gene>
<dbReference type="SUPFAM" id="SSF52540">
    <property type="entry name" value="P-loop containing nucleoside triphosphate hydrolases"/>
    <property type="match status" value="1"/>
</dbReference>
<dbReference type="GO" id="GO:0043531">
    <property type="term" value="F:ADP binding"/>
    <property type="evidence" value="ECO:0007669"/>
    <property type="project" value="InterPro"/>
</dbReference>
<protein>
    <recommendedName>
        <fullName evidence="3">NB-ARC domain-containing protein</fullName>
    </recommendedName>
</protein>
<dbReference type="OrthoDB" id="1900634at2759"/>
<keyword evidence="1" id="KW-0433">Leucine-rich repeat</keyword>
<reference evidence="5" key="1">
    <citation type="journal article" date="2018" name="Gigascience">
        <title>Genome assembly of the Pink Ipe (Handroanthus impetiginosus, Bignoniaceae), a highly valued, ecologically keystone Neotropical timber forest tree.</title>
        <authorList>
            <person name="Silva-Junior O.B."/>
            <person name="Grattapaglia D."/>
            <person name="Novaes E."/>
            <person name="Collevatti R.G."/>
        </authorList>
    </citation>
    <scope>NUCLEOTIDE SEQUENCE [LARGE SCALE GENOMIC DNA]</scope>
    <source>
        <strain evidence="5">cv. UFG-1</strain>
    </source>
</reference>
<dbReference type="EMBL" id="NKXS01001443">
    <property type="protein sequence ID" value="PIN18560.1"/>
    <property type="molecule type" value="Genomic_DNA"/>
</dbReference>
<comment type="caution">
    <text evidence="4">The sequence shown here is derived from an EMBL/GenBank/DDBJ whole genome shotgun (WGS) entry which is preliminary data.</text>
</comment>
<feature type="domain" description="NB-ARC" evidence="3">
    <location>
        <begin position="158"/>
        <end position="349"/>
    </location>
</feature>
<dbReference type="PANTHER" id="PTHR36766">
    <property type="entry name" value="PLANT BROAD-SPECTRUM MILDEW RESISTANCE PROTEIN RPW8"/>
    <property type="match status" value="1"/>
</dbReference>
<dbReference type="InterPro" id="IPR002182">
    <property type="entry name" value="NB-ARC"/>
</dbReference>
<name>A0A2G9HMN9_9LAMI</name>
<evidence type="ECO:0000256" key="2">
    <source>
        <dbReference type="ARBA" id="ARBA00022821"/>
    </source>
</evidence>
<dbReference type="InterPro" id="IPR042197">
    <property type="entry name" value="Apaf_helical"/>
</dbReference>
<keyword evidence="2" id="KW-0611">Plant defense</keyword>
<dbReference type="InterPro" id="IPR027417">
    <property type="entry name" value="P-loop_NTPase"/>
</dbReference>
<evidence type="ECO:0000259" key="3">
    <source>
        <dbReference type="Pfam" id="PF00931"/>
    </source>
</evidence>
<dbReference type="Gene3D" id="3.40.50.300">
    <property type="entry name" value="P-loop containing nucleotide triphosphate hydrolases"/>
    <property type="match status" value="1"/>
</dbReference>
<dbReference type="Gene3D" id="1.10.8.430">
    <property type="entry name" value="Helical domain of apoptotic protease-activating factors"/>
    <property type="match status" value="1"/>
</dbReference>
<evidence type="ECO:0000313" key="4">
    <source>
        <dbReference type="EMBL" id="PIN18560.1"/>
    </source>
</evidence>
<dbReference type="AlphaFoldDB" id="A0A2G9HMN9"/>